<proteinExistence type="predicted"/>
<evidence type="ECO:0000313" key="2">
    <source>
        <dbReference type="Proteomes" id="UP001234297"/>
    </source>
</evidence>
<dbReference type="EMBL" id="CM056819">
    <property type="protein sequence ID" value="KAJ8623767.1"/>
    <property type="molecule type" value="Genomic_DNA"/>
</dbReference>
<organism evidence="1 2">
    <name type="scientific">Persea americana</name>
    <name type="common">Avocado</name>
    <dbReference type="NCBI Taxonomy" id="3435"/>
    <lineage>
        <taxon>Eukaryota</taxon>
        <taxon>Viridiplantae</taxon>
        <taxon>Streptophyta</taxon>
        <taxon>Embryophyta</taxon>
        <taxon>Tracheophyta</taxon>
        <taxon>Spermatophyta</taxon>
        <taxon>Magnoliopsida</taxon>
        <taxon>Magnoliidae</taxon>
        <taxon>Laurales</taxon>
        <taxon>Lauraceae</taxon>
        <taxon>Persea</taxon>
    </lineage>
</organism>
<protein>
    <submittedName>
        <fullName evidence="1">Uncharacterized protein</fullName>
    </submittedName>
</protein>
<dbReference type="Proteomes" id="UP001234297">
    <property type="component" value="Chromosome 11"/>
</dbReference>
<gene>
    <name evidence="1" type="ORF">MRB53_032297</name>
</gene>
<reference evidence="1 2" key="1">
    <citation type="journal article" date="2022" name="Hortic Res">
        <title>A haplotype resolved chromosomal level avocado genome allows analysis of novel avocado genes.</title>
        <authorList>
            <person name="Nath O."/>
            <person name="Fletcher S.J."/>
            <person name="Hayward A."/>
            <person name="Shaw L.M."/>
            <person name="Masouleh A.K."/>
            <person name="Furtado A."/>
            <person name="Henry R.J."/>
            <person name="Mitter N."/>
        </authorList>
    </citation>
    <scope>NUCLEOTIDE SEQUENCE [LARGE SCALE GENOMIC DNA]</scope>
    <source>
        <strain evidence="2">cv. Hass</strain>
    </source>
</reference>
<comment type="caution">
    <text evidence="1">The sequence shown here is derived from an EMBL/GenBank/DDBJ whole genome shotgun (WGS) entry which is preliminary data.</text>
</comment>
<name>A0ACC2KRS3_PERAE</name>
<keyword evidence="2" id="KW-1185">Reference proteome</keyword>
<evidence type="ECO:0000313" key="1">
    <source>
        <dbReference type="EMBL" id="KAJ8623767.1"/>
    </source>
</evidence>
<accession>A0ACC2KRS3</accession>
<sequence>MASSNFVLILIISLLCFLNNPLRCKAGNVLYSVGGMYPLEFLKYQGTLLTLQEDCCLAISQNGSAIVWEKHINASICELTLLKTGELLMLGRSAEPLWVSTKGGPPGEYVLVLTEMHMAVYGPSRWANSPFPRPPLSPTDVDMSAKSILFPEQILCSGKSIKNGNWELKMQDDCNLVLSNFGNGIWSSNTSNGEAAACHLKMELTGDAVIYDESGDQIWSSNTSGVGHSVLVLRNDGKLVIYGPVIWTTGKFLEKHSEQSALVQPF</sequence>